<organism evidence="10 11">
    <name type="scientific">Cylicocyclus nassatus</name>
    <name type="common">Nematode worm</name>
    <dbReference type="NCBI Taxonomy" id="53992"/>
    <lineage>
        <taxon>Eukaryota</taxon>
        <taxon>Metazoa</taxon>
        <taxon>Ecdysozoa</taxon>
        <taxon>Nematoda</taxon>
        <taxon>Chromadorea</taxon>
        <taxon>Rhabditida</taxon>
        <taxon>Rhabditina</taxon>
        <taxon>Rhabditomorpha</taxon>
        <taxon>Strongyloidea</taxon>
        <taxon>Strongylidae</taxon>
        <taxon>Cylicocyclus</taxon>
    </lineage>
</organism>
<evidence type="ECO:0000259" key="9">
    <source>
        <dbReference type="PROSITE" id="PS51864"/>
    </source>
</evidence>
<sequence length="227" mass="25544">MSQKAIKMKFAFLVFTTSIMTVMADVVTELWNQYPDSNGNYIVPYQFAGTYSPEERSTILAAMQKIVANTCVQFKERTDEDQYVEITNEESAGCGANVGRVSGKTAVYLESSCMDAKTVMIMLLHALGLSGEHQREDRDDYVKMHFENMIDPKTNAFLAIAESTQKYLSVPYDYLSIMHDAKDAYAKPGTITIETVDPAFEDKIGKQTEPSARDYEKVNLLYQCSKP</sequence>
<gene>
    <name evidence="10" type="ORF">CYNAS_LOCUS11551</name>
</gene>
<dbReference type="InterPro" id="IPR034035">
    <property type="entry name" value="Astacin-like_dom"/>
</dbReference>
<feature type="domain" description="Peptidase M12A" evidence="9">
    <location>
        <begin position="21"/>
        <end position="225"/>
    </location>
</feature>
<dbReference type="PRINTS" id="PR00480">
    <property type="entry name" value="ASTACIN"/>
</dbReference>
<reference evidence="10" key="1">
    <citation type="submission" date="2023-07" db="EMBL/GenBank/DDBJ databases">
        <authorList>
            <consortium name="CYATHOMIX"/>
        </authorList>
    </citation>
    <scope>NUCLEOTIDE SEQUENCE</scope>
    <source>
        <strain evidence="10">N/A</strain>
    </source>
</reference>
<name>A0AA36M695_CYLNA</name>
<evidence type="ECO:0000256" key="7">
    <source>
        <dbReference type="PROSITE-ProRule" id="PRU01211"/>
    </source>
</evidence>
<dbReference type="CDD" id="cd04280">
    <property type="entry name" value="ZnMc_astacin_like"/>
    <property type="match status" value="1"/>
</dbReference>
<evidence type="ECO:0000256" key="3">
    <source>
        <dbReference type="ARBA" id="ARBA00022801"/>
    </source>
</evidence>
<comment type="caution">
    <text evidence="7">Lacks conserved residue(s) required for the propagation of feature annotation.</text>
</comment>
<evidence type="ECO:0000256" key="8">
    <source>
        <dbReference type="RuleBase" id="RU361183"/>
    </source>
</evidence>
<evidence type="ECO:0000256" key="5">
    <source>
        <dbReference type="ARBA" id="ARBA00023049"/>
    </source>
</evidence>
<keyword evidence="6" id="KW-1015">Disulfide bond</keyword>
<evidence type="ECO:0000313" key="10">
    <source>
        <dbReference type="EMBL" id="CAJ0599568.1"/>
    </source>
</evidence>
<keyword evidence="5 8" id="KW-0482">Metalloprotease</keyword>
<dbReference type="GO" id="GO:0008270">
    <property type="term" value="F:zinc ion binding"/>
    <property type="evidence" value="ECO:0007669"/>
    <property type="project" value="InterPro"/>
</dbReference>
<keyword evidence="3 8" id="KW-0378">Hydrolase</keyword>
<dbReference type="SMART" id="SM00235">
    <property type="entry name" value="ZnMc"/>
    <property type="match status" value="1"/>
</dbReference>
<dbReference type="GO" id="GO:0006508">
    <property type="term" value="P:proteolysis"/>
    <property type="evidence" value="ECO:0007669"/>
    <property type="project" value="UniProtKB-KW"/>
</dbReference>
<comment type="cofactor">
    <cofactor evidence="8">
        <name>Zn(2+)</name>
        <dbReference type="ChEBI" id="CHEBI:29105"/>
    </cofactor>
    <text evidence="8">Binds 1 zinc ion per subunit.</text>
</comment>
<comment type="caution">
    <text evidence="10">The sequence shown here is derived from an EMBL/GenBank/DDBJ whole genome shotgun (WGS) entry which is preliminary data.</text>
</comment>
<proteinExistence type="predicted"/>
<dbReference type="PANTHER" id="PTHR10127">
    <property type="entry name" value="DISCOIDIN, CUB, EGF, LAMININ , AND ZINC METALLOPROTEASE DOMAIN CONTAINING"/>
    <property type="match status" value="1"/>
</dbReference>
<dbReference type="GO" id="GO:0004222">
    <property type="term" value="F:metalloendopeptidase activity"/>
    <property type="evidence" value="ECO:0007669"/>
    <property type="project" value="UniProtKB-UniRule"/>
</dbReference>
<dbReference type="EMBL" id="CATQJL010000223">
    <property type="protein sequence ID" value="CAJ0599568.1"/>
    <property type="molecule type" value="Genomic_DNA"/>
</dbReference>
<protein>
    <recommendedName>
        <fullName evidence="8">Metalloendopeptidase</fullName>
        <ecNumber evidence="8">3.4.24.-</ecNumber>
    </recommendedName>
</protein>
<keyword evidence="1 8" id="KW-0645">Protease</keyword>
<dbReference type="Gene3D" id="3.40.390.10">
    <property type="entry name" value="Collagenase (Catalytic Domain)"/>
    <property type="match status" value="1"/>
</dbReference>
<dbReference type="AlphaFoldDB" id="A0AA36M695"/>
<accession>A0AA36M695</accession>
<dbReference type="InterPro" id="IPR024079">
    <property type="entry name" value="MetalloPept_cat_dom_sf"/>
</dbReference>
<evidence type="ECO:0000256" key="1">
    <source>
        <dbReference type="ARBA" id="ARBA00022670"/>
    </source>
</evidence>
<dbReference type="PANTHER" id="PTHR10127:SF780">
    <property type="entry name" value="METALLOENDOPEPTIDASE"/>
    <property type="match status" value="1"/>
</dbReference>
<dbReference type="InterPro" id="IPR006026">
    <property type="entry name" value="Peptidase_Metallo"/>
</dbReference>
<dbReference type="Pfam" id="PF01400">
    <property type="entry name" value="Astacin"/>
    <property type="match status" value="1"/>
</dbReference>
<keyword evidence="4 8" id="KW-0862">Zinc</keyword>
<evidence type="ECO:0000313" key="11">
    <source>
        <dbReference type="Proteomes" id="UP001176961"/>
    </source>
</evidence>
<dbReference type="PROSITE" id="PS51864">
    <property type="entry name" value="ASTACIN"/>
    <property type="match status" value="1"/>
</dbReference>
<dbReference type="InterPro" id="IPR001506">
    <property type="entry name" value="Peptidase_M12A"/>
</dbReference>
<keyword evidence="11" id="KW-1185">Reference proteome</keyword>
<keyword evidence="2 8" id="KW-0479">Metal-binding</keyword>
<evidence type="ECO:0000256" key="6">
    <source>
        <dbReference type="ARBA" id="ARBA00023157"/>
    </source>
</evidence>
<dbReference type="Proteomes" id="UP001176961">
    <property type="component" value="Unassembled WGS sequence"/>
</dbReference>
<dbReference type="EC" id="3.4.24.-" evidence="8"/>
<dbReference type="SUPFAM" id="SSF55486">
    <property type="entry name" value="Metalloproteases ('zincins'), catalytic domain"/>
    <property type="match status" value="1"/>
</dbReference>
<evidence type="ECO:0000256" key="2">
    <source>
        <dbReference type="ARBA" id="ARBA00022723"/>
    </source>
</evidence>
<evidence type="ECO:0000256" key="4">
    <source>
        <dbReference type="ARBA" id="ARBA00022833"/>
    </source>
</evidence>